<dbReference type="GO" id="GO:0055080">
    <property type="term" value="P:monoatomic cation homeostasis"/>
    <property type="evidence" value="ECO:0007669"/>
    <property type="project" value="TreeGrafter"/>
</dbReference>
<feature type="domain" description="Protein UNC80 C-terminal" evidence="2">
    <location>
        <begin position="2"/>
        <end position="62"/>
    </location>
</feature>
<evidence type="ECO:0000256" key="1">
    <source>
        <dbReference type="SAM" id="Phobius"/>
    </source>
</evidence>
<evidence type="ECO:0000313" key="3">
    <source>
        <dbReference type="EMBL" id="CAF5008161.1"/>
    </source>
</evidence>
<comment type="caution">
    <text evidence="3">The sequence shown here is derived from an EMBL/GenBank/DDBJ whole genome shotgun (WGS) entry which is preliminary data.</text>
</comment>
<dbReference type="AlphaFoldDB" id="A0A8S3DK93"/>
<dbReference type="PANTHER" id="PTHR31781:SF1">
    <property type="entry name" value="PROTEIN UNC-80 HOMOLOG"/>
    <property type="match status" value="1"/>
</dbReference>
<organism evidence="3 4">
    <name type="scientific">Rotaria magnacalcarata</name>
    <dbReference type="NCBI Taxonomy" id="392030"/>
    <lineage>
        <taxon>Eukaryota</taxon>
        <taxon>Metazoa</taxon>
        <taxon>Spiralia</taxon>
        <taxon>Gnathifera</taxon>
        <taxon>Rotifera</taxon>
        <taxon>Eurotatoria</taxon>
        <taxon>Bdelloidea</taxon>
        <taxon>Philodinida</taxon>
        <taxon>Philodinidae</taxon>
        <taxon>Rotaria</taxon>
    </lineage>
</organism>
<dbReference type="EMBL" id="CAJOBJ010210005">
    <property type="protein sequence ID" value="CAF5008161.1"/>
    <property type="molecule type" value="Genomic_DNA"/>
</dbReference>
<dbReference type="Pfam" id="PF20262">
    <property type="entry name" value="UNC80_C"/>
    <property type="match status" value="1"/>
</dbReference>
<dbReference type="Proteomes" id="UP000681720">
    <property type="component" value="Unassembled WGS sequence"/>
</dbReference>
<accession>A0A8S3DK93</accession>
<protein>
    <recommendedName>
        <fullName evidence="2">Protein UNC80 C-terminal domain-containing protein</fullName>
    </recommendedName>
</protein>
<name>A0A8S3DK93_9BILA</name>
<sequence length="62" mass="6997">MVRSPLDGSQELIVNGLTLLWQIVPYLHGLVLKDLKKILRKEQAEMLILVTGNMPSTKKVII</sequence>
<feature type="non-terminal residue" evidence="3">
    <location>
        <position position="62"/>
    </location>
</feature>
<dbReference type="GO" id="GO:0034703">
    <property type="term" value="C:cation channel complex"/>
    <property type="evidence" value="ECO:0007669"/>
    <property type="project" value="TreeGrafter"/>
</dbReference>
<evidence type="ECO:0000313" key="4">
    <source>
        <dbReference type="Proteomes" id="UP000681720"/>
    </source>
</evidence>
<proteinExistence type="predicted"/>
<evidence type="ECO:0000259" key="2">
    <source>
        <dbReference type="Pfam" id="PF20262"/>
    </source>
</evidence>
<reference evidence="3" key="1">
    <citation type="submission" date="2021-02" db="EMBL/GenBank/DDBJ databases">
        <authorList>
            <person name="Nowell W R."/>
        </authorList>
    </citation>
    <scope>NUCLEOTIDE SEQUENCE</scope>
</reference>
<feature type="transmembrane region" description="Helical" evidence="1">
    <location>
        <begin position="12"/>
        <end position="32"/>
    </location>
</feature>
<keyword evidence="1" id="KW-0472">Membrane</keyword>
<dbReference type="GO" id="GO:0030424">
    <property type="term" value="C:axon"/>
    <property type="evidence" value="ECO:0007669"/>
    <property type="project" value="TreeGrafter"/>
</dbReference>
<keyword evidence="1" id="KW-1133">Transmembrane helix</keyword>
<dbReference type="PANTHER" id="PTHR31781">
    <property type="entry name" value="UNC80"/>
    <property type="match status" value="1"/>
</dbReference>
<dbReference type="InterPro" id="IPR046460">
    <property type="entry name" value="UNC80_C"/>
</dbReference>
<gene>
    <name evidence="3" type="ORF">GIL414_LOCUS57688</name>
</gene>
<dbReference type="GO" id="GO:0005261">
    <property type="term" value="F:monoatomic cation channel activity"/>
    <property type="evidence" value="ECO:0007669"/>
    <property type="project" value="TreeGrafter"/>
</dbReference>
<keyword evidence="1" id="KW-0812">Transmembrane</keyword>